<dbReference type="EMBL" id="FR824067">
    <property type="protein sequence ID" value="CCA16451.1"/>
    <property type="molecule type" value="Genomic_DNA"/>
</dbReference>
<keyword evidence="1" id="KW-0812">Transmembrane</keyword>
<organism evidence="2">
    <name type="scientific">Albugo laibachii Nc14</name>
    <dbReference type="NCBI Taxonomy" id="890382"/>
    <lineage>
        <taxon>Eukaryota</taxon>
        <taxon>Sar</taxon>
        <taxon>Stramenopiles</taxon>
        <taxon>Oomycota</taxon>
        <taxon>Peronosporomycetes</taxon>
        <taxon>Albuginales</taxon>
        <taxon>Albuginaceae</taxon>
        <taxon>Albugo</taxon>
    </lineage>
</organism>
<dbReference type="GO" id="GO:0016740">
    <property type="term" value="F:transferase activity"/>
    <property type="evidence" value="ECO:0007669"/>
    <property type="project" value="UniProtKB-KW"/>
</dbReference>
<protein>
    <submittedName>
        <fullName evidence="2">Palmitoyltransferase putative</fullName>
    </submittedName>
</protein>
<gene>
    <name evidence="2" type="primary">AlNc14C22G2225</name>
    <name evidence="2" type="ORF">ALNC14_025940</name>
</gene>
<evidence type="ECO:0000256" key="1">
    <source>
        <dbReference type="SAM" id="Phobius"/>
    </source>
</evidence>
<accession>F0W5R0</accession>
<reference evidence="2" key="1">
    <citation type="journal article" date="2011" name="PLoS Biol.">
        <title>Gene gain and loss during evolution of obligate parasitism in the white rust pathogen of Arabidopsis thaliana.</title>
        <authorList>
            <person name="Kemen E."/>
            <person name="Gardiner A."/>
            <person name="Schultz-Larsen T."/>
            <person name="Kemen A.C."/>
            <person name="Balmuth A.L."/>
            <person name="Robert-Seilaniantz A."/>
            <person name="Bailey K."/>
            <person name="Holub E."/>
            <person name="Studholme D.J."/>
            <person name="Maclean D."/>
            <person name="Jones J.D."/>
        </authorList>
    </citation>
    <scope>NUCLEOTIDE SEQUENCE</scope>
</reference>
<feature type="transmembrane region" description="Helical" evidence="1">
    <location>
        <begin position="48"/>
        <end position="68"/>
    </location>
</feature>
<name>F0W5R0_9STRA</name>
<sequence>MLAAGKRVLQYVLFERNPIVQMLYILVMTAGYYVLYHEMESYIPNRYVGNYHMITFTIAYLACFLSFLHLSLLTDPGVITINTIDTFQKYPFHPAEKMLGIDPIFEGEVDMVTATSRLSSAMHAIITQHQALGFLSSLMFMLSLLLWFFILVQIYRIGQNVTANESFKRDACYEKVSQDNDGNYTRFSYMVYWTKLRRRIKGEVKAISKAGENLLDHSWGGMFSTDSILNTEESFSYDDIQYNPYKMKRIWDNIKDAFQIADAPLDKKSR</sequence>
<dbReference type="AlphaFoldDB" id="F0W5R0"/>
<keyword evidence="1" id="KW-0472">Membrane</keyword>
<proteinExistence type="predicted"/>
<reference evidence="2" key="2">
    <citation type="submission" date="2011-02" db="EMBL/GenBank/DDBJ databases">
        <authorList>
            <person name="MacLean D."/>
        </authorList>
    </citation>
    <scope>NUCLEOTIDE SEQUENCE</scope>
</reference>
<keyword evidence="1" id="KW-1133">Transmembrane helix</keyword>
<keyword evidence="2" id="KW-0808">Transferase</keyword>
<evidence type="ECO:0000313" key="2">
    <source>
        <dbReference type="EMBL" id="CCA16451.1"/>
    </source>
</evidence>
<dbReference type="HOGENOM" id="CLU_042181_1_0_1"/>
<feature type="transmembrane region" description="Helical" evidence="1">
    <location>
        <begin position="131"/>
        <end position="152"/>
    </location>
</feature>
<feature type="transmembrane region" description="Helical" evidence="1">
    <location>
        <begin position="19"/>
        <end position="36"/>
    </location>
</feature>